<reference evidence="1" key="1">
    <citation type="submission" date="2021-01" db="EMBL/GenBank/DDBJ databases">
        <authorList>
            <consortium name="Genoscope - CEA"/>
            <person name="William W."/>
        </authorList>
    </citation>
    <scope>NUCLEOTIDE SEQUENCE</scope>
</reference>
<dbReference type="AlphaFoldDB" id="A0A8S1MSQ3"/>
<sequence length="169" mass="20649">MQKDKQIISKKIQMSIYLINQLRHSMALKSQYIHTPSELYEMYHILHFLQIHEFYNQIKNLLIQDKSSILIGYQLSELYEIESLSNFYFEYFKAYGFLGIFNKKLHQDKVRQYIYKNKTRLVPLHYLYLQANLFKKQSRLQINRNKLFLQNSKNNIKKLNENSFKYFSI</sequence>
<protein>
    <submittedName>
        <fullName evidence="1">Uncharacterized protein</fullName>
    </submittedName>
</protein>
<comment type="caution">
    <text evidence="1">The sequence shown here is derived from an EMBL/GenBank/DDBJ whole genome shotgun (WGS) entry which is preliminary data.</text>
</comment>
<gene>
    <name evidence="1" type="ORF">PSON_ATCC_30995.1.T0390278</name>
</gene>
<evidence type="ECO:0000313" key="1">
    <source>
        <dbReference type="EMBL" id="CAD8079765.1"/>
    </source>
</evidence>
<keyword evidence="2" id="KW-1185">Reference proteome</keyword>
<organism evidence="1 2">
    <name type="scientific">Paramecium sonneborni</name>
    <dbReference type="NCBI Taxonomy" id="65129"/>
    <lineage>
        <taxon>Eukaryota</taxon>
        <taxon>Sar</taxon>
        <taxon>Alveolata</taxon>
        <taxon>Ciliophora</taxon>
        <taxon>Intramacronucleata</taxon>
        <taxon>Oligohymenophorea</taxon>
        <taxon>Peniculida</taxon>
        <taxon>Parameciidae</taxon>
        <taxon>Paramecium</taxon>
    </lineage>
</organism>
<proteinExistence type="predicted"/>
<name>A0A8S1MSQ3_9CILI</name>
<evidence type="ECO:0000313" key="2">
    <source>
        <dbReference type="Proteomes" id="UP000692954"/>
    </source>
</evidence>
<dbReference type="EMBL" id="CAJJDN010000039">
    <property type="protein sequence ID" value="CAD8079765.1"/>
    <property type="molecule type" value="Genomic_DNA"/>
</dbReference>
<accession>A0A8S1MSQ3</accession>
<dbReference type="Proteomes" id="UP000692954">
    <property type="component" value="Unassembled WGS sequence"/>
</dbReference>